<proteinExistence type="predicted"/>
<keyword evidence="2" id="KW-1185">Reference proteome</keyword>
<evidence type="ECO:0000313" key="2">
    <source>
        <dbReference type="Proteomes" id="UP000294558"/>
    </source>
</evidence>
<dbReference type="EMBL" id="SOAU01000001">
    <property type="protein sequence ID" value="TDT14738.1"/>
    <property type="molecule type" value="Genomic_DNA"/>
</dbReference>
<dbReference type="RefSeq" id="WP_133867258.1">
    <property type="nucleotide sequence ID" value="NZ_SOAU01000001.1"/>
</dbReference>
<name>A0A4V3EIM9_9ACTN</name>
<evidence type="ECO:0000313" key="1">
    <source>
        <dbReference type="EMBL" id="TDT14738.1"/>
    </source>
</evidence>
<dbReference type="AlphaFoldDB" id="A0A4V3EIM9"/>
<sequence length="126" mass="14357">MSRLFKTIANPFSRTALIMFAWTHRRTIMRWGRSFWTELTQPGRIDPKRVAVIGKVLWAITRDPQLAGARQLKHVRLDDDRLVIDASTRWKGRARLVDTLSEIEGVNAITDERGRVLSGSIDTTAA</sequence>
<comment type="caution">
    <text evidence="1">The sequence shown here is derived from an EMBL/GenBank/DDBJ whole genome shotgun (WGS) entry which is preliminary data.</text>
</comment>
<gene>
    <name evidence="1" type="ORF">BDK89_0294</name>
</gene>
<dbReference type="Proteomes" id="UP000294558">
    <property type="component" value="Unassembled WGS sequence"/>
</dbReference>
<protein>
    <submittedName>
        <fullName evidence="1">Uncharacterized protein</fullName>
    </submittedName>
</protein>
<accession>A0A4V3EIM9</accession>
<reference evidence="1 2" key="1">
    <citation type="submission" date="2019-03" db="EMBL/GenBank/DDBJ databases">
        <title>Sequencing the genomes of 1000 actinobacteria strains.</title>
        <authorList>
            <person name="Klenk H.-P."/>
        </authorList>
    </citation>
    <scope>NUCLEOTIDE SEQUENCE [LARGE SCALE GENOMIC DNA]</scope>
    <source>
        <strain evidence="1 2">DSM 18936</strain>
    </source>
</reference>
<organism evidence="1 2">
    <name type="scientific">Ilumatobacter fluminis</name>
    <dbReference type="NCBI Taxonomy" id="467091"/>
    <lineage>
        <taxon>Bacteria</taxon>
        <taxon>Bacillati</taxon>
        <taxon>Actinomycetota</taxon>
        <taxon>Acidimicrobiia</taxon>
        <taxon>Acidimicrobiales</taxon>
        <taxon>Ilumatobacteraceae</taxon>
        <taxon>Ilumatobacter</taxon>
    </lineage>
</organism>